<comment type="caution">
    <text evidence="2">The sequence shown here is derived from an EMBL/GenBank/DDBJ whole genome shotgun (WGS) entry which is preliminary data.</text>
</comment>
<dbReference type="PANTHER" id="PTHR15863">
    <property type="entry name" value="MRN COMPLEX-INTERACTING PROTEIN"/>
    <property type="match status" value="1"/>
</dbReference>
<dbReference type="GO" id="GO:0005634">
    <property type="term" value="C:nucleus"/>
    <property type="evidence" value="ECO:0007669"/>
    <property type="project" value="TreeGrafter"/>
</dbReference>
<keyword evidence="3" id="KW-1185">Reference proteome</keyword>
<feature type="domain" description="MRN complex-interacting protein N-terminal" evidence="1">
    <location>
        <begin position="9"/>
        <end position="43"/>
    </location>
</feature>
<dbReference type="EMBL" id="JBBHLL010000496">
    <property type="protein sequence ID" value="KAK7801604.1"/>
    <property type="molecule type" value="Genomic_DNA"/>
</dbReference>
<organism evidence="2 3">
    <name type="scientific">Myodes glareolus</name>
    <name type="common">Bank vole</name>
    <name type="synonym">Clethrionomys glareolus</name>
    <dbReference type="NCBI Taxonomy" id="447135"/>
    <lineage>
        <taxon>Eukaryota</taxon>
        <taxon>Metazoa</taxon>
        <taxon>Chordata</taxon>
        <taxon>Craniata</taxon>
        <taxon>Vertebrata</taxon>
        <taxon>Euteleostomi</taxon>
        <taxon>Mammalia</taxon>
        <taxon>Eutheria</taxon>
        <taxon>Euarchontoglires</taxon>
        <taxon>Glires</taxon>
        <taxon>Rodentia</taxon>
        <taxon>Myomorpha</taxon>
        <taxon>Muroidea</taxon>
        <taxon>Cricetidae</taxon>
        <taxon>Arvicolinae</taxon>
        <taxon>Myodes</taxon>
    </lineage>
</organism>
<accession>A0AAW0HFP7</accession>
<gene>
    <name evidence="2" type="ORF">U0070_013140</name>
</gene>
<reference evidence="2 3" key="1">
    <citation type="journal article" date="2023" name="bioRxiv">
        <title>Conserved and derived expression patterns and positive selection on dental genes reveal complex evolutionary context of ever-growing rodent molars.</title>
        <authorList>
            <person name="Calamari Z.T."/>
            <person name="Song A."/>
            <person name="Cohen E."/>
            <person name="Akter M."/>
            <person name="Roy R.D."/>
            <person name="Hallikas O."/>
            <person name="Christensen M.M."/>
            <person name="Li P."/>
            <person name="Marangoni P."/>
            <person name="Jernvall J."/>
            <person name="Klein O.D."/>
        </authorList>
    </citation>
    <scope>NUCLEOTIDE SEQUENCE [LARGE SCALE GENOMIC DNA]</scope>
    <source>
        <strain evidence="2">V071</strain>
    </source>
</reference>
<name>A0AAW0HFP7_MYOGA</name>
<evidence type="ECO:0000313" key="2">
    <source>
        <dbReference type="EMBL" id="KAK7801604.1"/>
    </source>
</evidence>
<proteinExistence type="predicted"/>
<dbReference type="Pfam" id="PF15749">
    <property type="entry name" value="MRNIP"/>
    <property type="match status" value="1"/>
</dbReference>
<dbReference type="PANTHER" id="PTHR15863:SF2">
    <property type="entry name" value="MRN COMPLEX-INTERACTING PROTEIN"/>
    <property type="match status" value="1"/>
</dbReference>
<dbReference type="Proteomes" id="UP001488838">
    <property type="component" value="Unassembled WGS sequence"/>
</dbReference>
<dbReference type="GO" id="GO:0007095">
    <property type="term" value="P:mitotic G2 DNA damage checkpoint signaling"/>
    <property type="evidence" value="ECO:0007669"/>
    <property type="project" value="TreeGrafter"/>
</dbReference>
<dbReference type="InterPro" id="IPR049472">
    <property type="entry name" value="MRNIP_N"/>
</dbReference>
<evidence type="ECO:0000259" key="1">
    <source>
        <dbReference type="Pfam" id="PF15749"/>
    </source>
</evidence>
<dbReference type="GO" id="GO:0003682">
    <property type="term" value="F:chromatin binding"/>
    <property type="evidence" value="ECO:0007669"/>
    <property type="project" value="TreeGrafter"/>
</dbReference>
<dbReference type="InterPro" id="IPR032739">
    <property type="entry name" value="MRNIP"/>
</dbReference>
<sequence>MAPAQQSRVLRCCSCHLFQAHQVKKSLKWTCKACGEKQSFVRVSSDQPRFAQPASLSLTVQPRERLHPGLLLPGTAGVEQGLDSLCPSLGCSASVP</sequence>
<evidence type="ECO:0000313" key="3">
    <source>
        <dbReference type="Proteomes" id="UP001488838"/>
    </source>
</evidence>
<protein>
    <recommendedName>
        <fullName evidence="1">MRN complex-interacting protein N-terminal domain-containing protein</fullName>
    </recommendedName>
</protein>
<dbReference type="AlphaFoldDB" id="A0AAW0HFP7"/>